<evidence type="ECO:0000313" key="2">
    <source>
        <dbReference type="Proteomes" id="UP001057402"/>
    </source>
</evidence>
<reference evidence="2" key="1">
    <citation type="journal article" date="2023" name="Front. Plant Sci.">
        <title>Chromosomal-level genome assembly of Melastoma candidum provides insights into trichome evolution.</title>
        <authorList>
            <person name="Zhong Y."/>
            <person name="Wu W."/>
            <person name="Sun C."/>
            <person name="Zou P."/>
            <person name="Liu Y."/>
            <person name="Dai S."/>
            <person name="Zhou R."/>
        </authorList>
    </citation>
    <scope>NUCLEOTIDE SEQUENCE [LARGE SCALE GENOMIC DNA]</scope>
</reference>
<protein>
    <submittedName>
        <fullName evidence="1">Uncharacterized protein</fullName>
    </submittedName>
</protein>
<proteinExistence type="predicted"/>
<evidence type="ECO:0000313" key="1">
    <source>
        <dbReference type="EMBL" id="KAI4378891.1"/>
    </source>
</evidence>
<dbReference type="Proteomes" id="UP001057402">
    <property type="component" value="Chromosome 4"/>
</dbReference>
<accession>A0ACB9RM43</accession>
<gene>
    <name evidence="1" type="ORF">MLD38_016312</name>
</gene>
<sequence>MMMAKLFGRRSVFALCRNIGFSLLRPQYWSYSSLHCFHGRGEQRKEMQEAGISIGSPSRVQKLIASQSDPLLAKEILDFASRQPNFRPTNASYRIVIRKLAASEHFSLIDNMLLRLKSEGYSAPRSLFSTLIKAYAGAGFPDKVLDTFYVMLKFDYKPLPKHLNGILEALISRREYIRPAFDLFKDAHKHGVLPNTKSYNLLMDAFCSNGNLSVAYSLFNYMFKRDVVPNVESYRILMQGLCRRSQVGTAVNLLEDMLNKGYVPDRLSYTTLLNALCRKKKLKEAYKLLCRMKVKGCNPDIIHYNTVILGFCREGRADDACKVIEDMPSNGCLPDLVSYRTLVGGLCDLGLLDKADRYLVEMLSKGLSPHPSVSHGLVKGLCKVGKIDRACELLEQLLRHGETPYVDSWGVTLNLMIDESDQARVDNALNNVLKVEVTRDTRLVDAAPLLEEYLVRKSREKKKRRQQQQHGRF</sequence>
<organism evidence="1 2">
    <name type="scientific">Melastoma candidum</name>
    <dbReference type="NCBI Taxonomy" id="119954"/>
    <lineage>
        <taxon>Eukaryota</taxon>
        <taxon>Viridiplantae</taxon>
        <taxon>Streptophyta</taxon>
        <taxon>Embryophyta</taxon>
        <taxon>Tracheophyta</taxon>
        <taxon>Spermatophyta</taxon>
        <taxon>Magnoliopsida</taxon>
        <taxon>eudicotyledons</taxon>
        <taxon>Gunneridae</taxon>
        <taxon>Pentapetalae</taxon>
        <taxon>rosids</taxon>
        <taxon>malvids</taxon>
        <taxon>Myrtales</taxon>
        <taxon>Melastomataceae</taxon>
        <taxon>Melastomatoideae</taxon>
        <taxon>Melastomateae</taxon>
        <taxon>Melastoma</taxon>
    </lineage>
</organism>
<comment type="caution">
    <text evidence="1">The sequence shown here is derived from an EMBL/GenBank/DDBJ whole genome shotgun (WGS) entry which is preliminary data.</text>
</comment>
<dbReference type="EMBL" id="CM042883">
    <property type="protein sequence ID" value="KAI4378891.1"/>
    <property type="molecule type" value="Genomic_DNA"/>
</dbReference>
<keyword evidence="2" id="KW-1185">Reference proteome</keyword>
<name>A0ACB9RM43_9MYRT</name>